<dbReference type="EMBL" id="JBBJCI010000128">
    <property type="protein sequence ID" value="KAK7247711.1"/>
    <property type="molecule type" value="Genomic_DNA"/>
</dbReference>
<evidence type="ECO:0000256" key="2">
    <source>
        <dbReference type="SAM" id="MobiDB-lite"/>
    </source>
</evidence>
<proteinExistence type="predicted"/>
<dbReference type="Proteomes" id="UP001363151">
    <property type="component" value="Unassembled WGS sequence"/>
</dbReference>
<name>A0ABR1G3C7_AURAN</name>
<accession>A0ABR1G3C7</accession>
<organism evidence="3 4">
    <name type="scientific">Aureococcus anophagefferens</name>
    <name type="common">Harmful bloom alga</name>
    <dbReference type="NCBI Taxonomy" id="44056"/>
    <lineage>
        <taxon>Eukaryota</taxon>
        <taxon>Sar</taxon>
        <taxon>Stramenopiles</taxon>
        <taxon>Ochrophyta</taxon>
        <taxon>Pelagophyceae</taxon>
        <taxon>Pelagomonadales</taxon>
        <taxon>Pelagomonadaceae</taxon>
        <taxon>Aureococcus</taxon>
    </lineage>
</organism>
<comment type="caution">
    <text evidence="3">The sequence shown here is derived from an EMBL/GenBank/DDBJ whole genome shotgun (WGS) entry which is preliminary data.</text>
</comment>
<sequence length="464" mass="48844">MSSSLSHQQWEAQLSGIIERTNANLSALSSRYSPQRSARPERRLGGAPSRGASSWARDSFEEPAPPSGRRLEGALAATPRRGAAGALGDATVESIAFRGATAPSPALGRESQSAKGASSKMMAWQADAEQWRSRVDAALEVAAGRGAEADVAVRDVAAAASRAELAGVLDAAKQRAAAAASAAISPVQARVEGELEALRRQARVAALRKAGAPGGPEDDGTAAAVDRAVATLVANVDAARESVRRLDDKTAELERTAEQTSKRLDADVEAAREAFDERLSAVVQQTHAVRAALSGETAAGRERFDGLRSELYGALEHRVGELRDDRAELRRGLSRCEKATSALTEKMGVWKTTARAYAEDAPAVKKAGDLVAKVDKVEQKLEAVDAKCARLRDLDERAARDRSRVDRLERWRDGDAGDALDALAKGELGGGDKASLAKVAKVEEGLAALRGALAEVAPRAGSIQ</sequence>
<keyword evidence="1" id="KW-0175">Coiled coil</keyword>
<evidence type="ECO:0000256" key="1">
    <source>
        <dbReference type="SAM" id="Coils"/>
    </source>
</evidence>
<feature type="coiled-coil region" evidence="1">
    <location>
        <begin position="236"/>
        <end position="263"/>
    </location>
</feature>
<evidence type="ECO:0000313" key="3">
    <source>
        <dbReference type="EMBL" id="KAK7247711.1"/>
    </source>
</evidence>
<keyword evidence="4" id="KW-1185">Reference proteome</keyword>
<protein>
    <submittedName>
        <fullName evidence="3">Uncharacterized protein</fullName>
    </submittedName>
</protein>
<reference evidence="3 4" key="1">
    <citation type="submission" date="2024-03" db="EMBL/GenBank/DDBJ databases">
        <title>Aureococcus anophagefferens CCMP1851 and Kratosvirus quantuckense: Draft genome of a second virus-susceptible host strain in the model system.</title>
        <authorList>
            <person name="Chase E."/>
            <person name="Truchon A.R."/>
            <person name="Schepens W."/>
            <person name="Wilhelm S.W."/>
        </authorList>
    </citation>
    <scope>NUCLEOTIDE SEQUENCE [LARGE SCALE GENOMIC DNA]</scope>
    <source>
        <strain evidence="3 4">CCMP1851</strain>
    </source>
</reference>
<feature type="region of interest" description="Disordered" evidence="2">
    <location>
        <begin position="28"/>
        <end position="83"/>
    </location>
</feature>
<gene>
    <name evidence="3" type="ORF">SO694_0008803</name>
</gene>
<evidence type="ECO:0000313" key="4">
    <source>
        <dbReference type="Proteomes" id="UP001363151"/>
    </source>
</evidence>